<dbReference type="Proteomes" id="UP001189429">
    <property type="component" value="Unassembled WGS sequence"/>
</dbReference>
<evidence type="ECO:0000313" key="4">
    <source>
        <dbReference type="Proteomes" id="UP001189429"/>
    </source>
</evidence>
<accession>A0ABN9VXC5</accession>
<dbReference type="EMBL" id="CAUYUJ010017762">
    <property type="protein sequence ID" value="CAK0877666.1"/>
    <property type="molecule type" value="Genomic_DNA"/>
</dbReference>
<name>A0ABN9VXC5_9DINO</name>
<sequence>KAAEGCADEGGAAVPSTRTPLARGKMLALGRRGADGIERTPLSTKAAAFVPLLRPSPPPWPAEPAAADRGGRAPAQGTTVMMRNLPPCYTRQRLIDLLALHGFSQHCDFLYLPVNFELSQNVGYAFLNLSGHAHVERFFRVFEGFREWGVDSQQVCTVCWSETKGQKANIERYRNSPVMRDEVPDEFKPTLLVGGRPVALPPPTRHLKGLRSRKGQKLAGAGAASAVAFQ</sequence>
<dbReference type="InterPro" id="IPR007201">
    <property type="entry name" value="Mei2-like_Rrm_C"/>
</dbReference>
<keyword evidence="4" id="KW-1185">Reference proteome</keyword>
<evidence type="ECO:0000256" key="1">
    <source>
        <dbReference type="SAM" id="MobiDB-lite"/>
    </source>
</evidence>
<organism evidence="3 4">
    <name type="scientific">Prorocentrum cordatum</name>
    <dbReference type="NCBI Taxonomy" id="2364126"/>
    <lineage>
        <taxon>Eukaryota</taxon>
        <taxon>Sar</taxon>
        <taxon>Alveolata</taxon>
        <taxon>Dinophyceae</taxon>
        <taxon>Prorocentrales</taxon>
        <taxon>Prorocentraceae</taxon>
        <taxon>Prorocentrum</taxon>
    </lineage>
</organism>
<dbReference type="Pfam" id="PF04059">
    <property type="entry name" value="RRM_2"/>
    <property type="match status" value="1"/>
</dbReference>
<dbReference type="InterPro" id="IPR035979">
    <property type="entry name" value="RBD_domain_sf"/>
</dbReference>
<evidence type="ECO:0000259" key="2">
    <source>
        <dbReference type="Pfam" id="PF04059"/>
    </source>
</evidence>
<reference evidence="3" key="1">
    <citation type="submission" date="2023-10" db="EMBL/GenBank/DDBJ databases">
        <authorList>
            <person name="Chen Y."/>
            <person name="Shah S."/>
            <person name="Dougan E. K."/>
            <person name="Thang M."/>
            <person name="Chan C."/>
        </authorList>
    </citation>
    <scope>NUCLEOTIDE SEQUENCE [LARGE SCALE GENOMIC DNA]</scope>
</reference>
<dbReference type="SUPFAM" id="SSF54928">
    <property type="entry name" value="RNA-binding domain, RBD"/>
    <property type="match status" value="1"/>
</dbReference>
<evidence type="ECO:0000313" key="3">
    <source>
        <dbReference type="EMBL" id="CAK0877666.1"/>
    </source>
</evidence>
<protein>
    <recommendedName>
        <fullName evidence="2">Mei2-like C-terminal RNA recognition motif domain-containing protein</fullName>
    </recommendedName>
</protein>
<feature type="non-terminal residue" evidence="3">
    <location>
        <position position="1"/>
    </location>
</feature>
<comment type="caution">
    <text evidence="3">The sequence shown here is derived from an EMBL/GenBank/DDBJ whole genome shotgun (WGS) entry which is preliminary data.</text>
</comment>
<feature type="compositionally biased region" description="Low complexity" evidence="1">
    <location>
        <begin position="63"/>
        <end position="74"/>
    </location>
</feature>
<feature type="domain" description="Mei2-like C-terminal RNA recognition motif" evidence="2">
    <location>
        <begin position="78"/>
        <end position="173"/>
    </location>
</feature>
<gene>
    <name evidence="3" type="ORF">PCOR1329_LOCUS61663</name>
</gene>
<proteinExistence type="predicted"/>
<feature type="region of interest" description="Disordered" evidence="1">
    <location>
        <begin position="55"/>
        <end position="74"/>
    </location>
</feature>